<keyword evidence="1" id="KW-0378">Hydrolase</keyword>
<sequence>MSESNMSISEMLTYSTVLINCQYADGSVGSGTGFIVNLCNKPEEKTCIPVLITNNHVVNNSVRTVFEFCKADENGKPLDTESFSFNYSGAGNKWIPHPNKNIDLCCLPLGPALNELAKTDIKIFYIPLETDLIPTESKINELSAIEDIVMIGYPIGISDQYNHKPVIRRGITATHPKKDYQGQKHILLDMACFPGSSGSPVFIMNQGSYATPSGITVGNRIYLLGILFGGPQYTAQGILSFANVPNIPKPIVNIPTNLGVAIKSSEILEFEKILDPTHEQ</sequence>
<keyword evidence="2" id="KW-1185">Reference proteome</keyword>
<dbReference type="InterPro" id="IPR009003">
    <property type="entry name" value="Peptidase_S1_PA"/>
</dbReference>
<name>A0AAE3DIJ3_9FIRM</name>
<dbReference type="Pfam" id="PF13365">
    <property type="entry name" value="Trypsin_2"/>
    <property type="match status" value="1"/>
</dbReference>
<reference evidence="1" key="1">
    <citation type="submission" date="2021-10" db="EMBL/GenBank/DDBJ databases">
        <title>Anaerobic single-cell dispensing facilitates the cultivation of human gut bacteria.</title>
        <authorList>
            <person name="Afrizal A."/>
        </authorList>
    </citation>
    <scope>NUCLEOTIDE SEQUENCE</scope>
    <source>
        <strain evidence="1">CLA-AA-H250</strain>
    </source>
</reference>
<evidence type="ECO:0000313" key="1">
    <source>
        <dbReference type="EMBL" id="MCC2136849.1"/>
    </source>
</evidence>
<dbReference type="GO" id="GO:0006508">
    <property type="term" value="P:proteolysis"/>
    <property type="evidence" value="ECO:0007669"/>
    <property type="project" value="UniProtKB-KW"/>
</dbReference>
<protein>
    <submittedName>
        <fullName evidence="1">Serine protease</fullName>
    </submittedName>
</protein>
<dbReference type="Gene3D" id="2.40.10.10">
    <property type="entry name" value="Trypsin-like serine proteases"/>
    <property type="match status" value="2"/>
</dbReference>
<dbReference type="RefSeq" id="WP_308449209.1">
    <property type="nucleotide sequence ID" value="NZ_JAJEQC010000006.1"/>
</dbReference>
<keyword evidence="1" id="KW-0645">Protease</keyword>
<gene>
    <name evidence="1" type="ORF">LKD31_07440</name>
</gene>
<dbReference type="SUPFAM" id="SSF50494">
    <property type="entry name" value="Trypsin-like serine proteases"/>
    <property type="match status" value="1"/>
</dbReference>
<organism evidence="1 2">
    <name type="scientific">Hominenteromicrobium mulieris</name>
    <dbReference type="NCBI Taxonomy" id="2885357"/>
    <lineage>
        <taxon>Bacteria</taxon>
        <taxon>Bacillati</taxon>
        <taxon>Bacillota</taxon>
        <taxon>Clostridia</taxon>
        <taxon>Eubacteriales</taxon>
        <taxon>Oscillospiraceae</taxon>
        <taxon>Hominenteromicrobium</taxon>
    </lineage>
</organism>
<evidence type="ECO:0000313" key="2">
    <source>
        <dbReference type="Proteomes" id="UP001199424"/>
    </source>
</evidence>
<dbReference type="Proteomes" id="UP001199424">
    <property type="component" value="Unassembled WGS sequence"/>
</dbReference>
<dbReference type="InterPro" id="IPR043504">
    <property type="entry name" value="Peptidase_S1_PA_chymotrypsin"/>
</dbReference>
<dbReference type="EMBL" id="JAJEQC010000006">
    <property type="protein sequence ID" value="MCC2136849.1"/>
    <property type="molecule type" value="Genomic_DNA"/>
</dbReference>
<dbReference type="GO" id="GO:0008233">
    <property type="term" value="F:peptidase activity"/>
    <property type="evidence" value="ECO:0007669"/>
    <property type="project" value="UniProtKB-KW"/>
</dbReference>
<dbReference type="AlphaFoldDB" id="A0AAE3DIJ3"/>
<proteinExistence type="predicted"/>
<accession>A0AAE3DIJ3</accession>
<comment type="caution">
    <text evidence="1">The sequence shown here is derived from an EMBL/GenBank/DDBJ whole genome shotgun (WGS) entry which is preliminary data.</text>
</comment>